<protein>
    <recommendedName>
        <fullName evidence="3">Amastin</fullName>
    </recommendedName>
</protein>
<feature type="transmembrane region" description="Helical" evidence="1">
    <location>
        <begin position="25"/>
        <end position="50"/>
    </location>
</feature>
<evidence type="ECO:0000256" key="1">
    <source>
        <dbReference type="SAM" id="Phobius"/>
    </source>
</evidence>
<keyword evidence="1" id="KW-1133">Transmembrane helix</keyword>
<evidence type="ECO:0008006" key="3">
    <source>
        <dbReference type="Google" id="ProtNLM"/>
    </source>
</evidence>
<dbReference type="AlphaFoldDB" id="G0UBZ4"/>
<organism evidence="2">
    <name type="scientific">Trypanosoma vivax (strain Y486)</name>
    <dbReference type="NCBI Taxonomy" id="1055687"/>
    <lineage>
        <taxon>Eukaryota</taxon>
        <taxon>Discoba</taxon>
        <taxon>Euglenozoa</taxon>
        <taxon>Kinetoplastea</taxon>
        <taxon>Metakinetoplastina</taxon>
        <taxon>Trypanosomatida</taxon>
        <taxon>Trypanosomatidae</taxon>
        <taxon>Trypanosoma</taxon>
        <taxon>Duttonella</taxon>
    </lineage>
</organism>
<feature type="transmembrane region" description="Helical" evidence="1">
    <location>
        <begin position="165"/>
        <end position="184"/>
    </location>
</feature>
<accession>G0UBZ4</accession>
<name>G0UBZ4_TRYVY</name>
<feature type="transmembrane region" description="Helical" evidence="1">
    <location>
        <begin position="90"/>
        <end position="111"/>
    </location>
</feature>
<keyword evidence="1" id="KW-0472">Membrane</keyword>
<reference evidence="2" key="1">
    <citation type="journal article" date="2012" name="Proc. Natl. Acad. Sci. U.S.A.">
        <title>Antigenic diversity is generated by distinct evolutionary mechanisms in African trypanosome species.</title>
        <authorList>
            <person name="Jackson A.P."/>
            <person name="Berry A."/>
            <person name="Aslett M."/>
            <person name="Allison H.C."/>
            <person name="Burton P."/>
            <person name="Vavrova-Anderson J."/>
            <person name="Brown R."/>
            <person name="Browne H."/>
            <person name="Corton N."/>
            <person name="Hauser H."/>
            <person name="Gamble J."/>
            <person name="Gilderthorp R."/>
            <person name="Marcello L."/>
            <person name="McQuillan J."/>
            <person name="Otto T.D."/>
            <person name="Quail M.A."/>
            <person name="Sanders M.J."/>
            <person name="van Tonder A."/>
            <person name="Ginger M.L."/>
            <person name="Field M.C."/>
            <person name="Barry J.D."/>
            <person name="Hertz-Fowler C."/>
            <person name="Berriman M."/>
        </authorList>
    </citation>
    <scope>NUCLEOTIDE SEQUENCE</scope>
    <source>
        <strain evidence="2">Y486</strain>
    </source>
</reference>
<gene>
    <name evidence="2" type="ORF">TVY486_1108260</name>
</gene>
<proteinExistence type="predicted"/>
<sequence>MVPLNHDELMEDEDLKRDACSCENVILFIALLCSMVLTMVSLFVSLSYAVSGDYYITVRRTEVRGCLDERCDTFPVESILCEAFSSNTSLFVSSSVTFLVLGAVTIVLNLLSILGKNFASTSTLFFSAATCTLLLFISFTCSISTTSAEMCNGLSLQLLGFKYGPAVGLSGGSFFMLSLATLLHTCRCMCSKKKPTK</sequence>
<dbReference type="EMBL" id="HE573027">
    <property type="protein sequence ID" value="CCC53342.1"/>
    <property type="molecule type" value="Genomic_DNA"/>
</dbReference>
<dbReference type="VEuPathDB" id="TriTrypDB:TvY486_1108260"/>
<evidence type="ECO:0000313" key="2">
    <source>
        <dbReference type="EMBL" id="CCC53342.1"/>
    </source>
</evidence>
<keyword evidence="1" id="KW-0812">Transmembrane</keyword>
<feature type="transmembrane region" description="Helical" evidence="1">
    <location>
        <begin position="123"/>
        <end position="145"/>
    </location>
</feature>